<protein>
    <submittedName>
        <fullName evidence="1">Uncharacterized protein</fullName>
    </submittedName>
</protein>
<name>A0ABV6LUJ0_9ACTN</name>
<accession>A0ABV6LUJ0</accession>
<keyword evidence="2" id="KW-1185">Reference proteome</keyword>
<dbReference type="Proteomes" id="UP001589867">
    <property type="component" value="Unassembled WGS sequence"/>
</dbReference>
<dbReference type="RefSeq" id="WP_377243334.1">
    <property type="nucleotide sequence ID" value="NZ_JBHLUH010000001.1"/>
</dbReference>
<dbReference type="EMBL" id="JBHLUH010000001">
    <property type="protein sequence ID" value="MFC0526070.1"/>
    <property type="molecule type" value="Genomic_DNA"/>
</dbReference>
<evidence type="ECO:0000313" key="1">
    <source>
        <dbReference type="EMBL" id="MFC0526070.1"/>
    </source>
</evidence>
<gene>
    <name evidence="1" type="ORF">ACFFIA_00110</name>
</gene>
<proteinExistence type="predicted"/>
<sequence>MDANYGISISGNARVTGSAMAAGPGAHAQSVSHGAASSLDDVRELMAGLVALVAEAERGGAGGTGLAAARAAQAELDRPAPDRHRLLELLRAVAAIAEPTSAVAASVAAITAAVTALG</sequence>
<evidence type="ECO:0000313" key="2">
    <source>
        <dbReference type="Proteomes" id="UP001589867"/>
    </source>
</evidence>
<reference evidence="1 2" key="1">
    <citation type="submission" date="2024-09" db="EMBL/GenBank/DDBJ databases">
        <authorList>
            <person name="Sun Q."/>
            <person name="Mori K."/>
        </authorList>
    </citation>
    <scope>NUCLEOTIDE SEQUENCE [LARGE SCALE GENOMIC DNA]</scope>
    <source>
        <strain evidence="1 2">TBRC 3947</strain>
    </source>
</reference>
<organism evidence="1 2">
    <name type="scientific">Phytohabitans kaempferiae</name>
    <dbReference type="NCBI Taxonomy" id="1620943"/>
    <lineage>
        <taxon>Bacteria</taxon>
        <taxon>Bacillati</taxon>
        <taxon>Actinomycetota</taxon>
        <taxon>Actinomycetes</taxon>
        <taxon>Micromonosporales</taxon>
        <taxon>Micromonosporaceae</taxon>
    </lineage>
</organism>
<comment type="caution">
    <text evidence="1">The sequence shown here is derived from an EMBL/GenBank/DDBJ whole genome shotgun (WGS) entry which is preliminary data.</text>
</comment>